<evidence type="ECO:0000259" key="5">
    <source>
        <dbReference type="PROSITE" id="PS50002"/>
    </source>
</evidence>
<dbReference type="EMBL" id="LWDE02001941">
    <property type="protein sequence ID" value="KAE8238941.1"/>
    <property type="molecule type" value="Genomic_DNA"/>
</dbReference>
<dbReference type="SUPFAM" id="SSF50044">
    <property type="entry name" value="SH3-domain"/>
    <property type="match status" value="1"/>
</dbReference>
<keyword evidence="7" id="KW-1185">Reference proteome</keyword>
<evidence type="ECO:0000256" key="3">
    <source>
        <dbReference type="SAM" id="MobiDB-lite"/>
    </source>
</evidence>
<keyword evidence="1 2" id="KW-0728">SH3 domain</keyword>
<feature type="region of interest" description="Disordered" evidence="3">
    <location>
        <begin position="742"/>
        <end position="797"/>
    </location>
</feature>
<keyword evidence="4" id="KW-0812">Transmembrane</keyword>
<dbReference type="SMART" id="SM00326">
    <property type="entry name" value="SH3"/>
    <property type="match status" value="1"/>
</dbReference>
<dbReference type="InterPro" id="IPR001452">
    <property type="entry name" value="SH3_domain"/>
</dbReference>
<accession>A0A8X7MJS5</accession>
<comment type="caution">
    <text evidence="6">The sequence shown here is derived from an EMBL/GenBank/DDBJ whole genome shotgun (WGS) entry which is preliminary data.</text>
</comment>
<evidence type="ECO:0000256" key="1">
    <source>
        <dbReference type="ARBA" id="ARBA00022443"/>
    </source>
</evidence>
<dbReference type="PROSITE" id="PS50002">
    <property type="entry name" value="SH3"/>
    <property type="match status" value="1"/>
</dbReference>
<feature type="non-terminal residue" evidence="6">
    <location>
        <position position="1"/>
    </location>
</feature>
<feature type="transmembrane region" description="Helical" evidence="4">
    <location>
        <begin position="403"/>
        <end position="426"/>
    </location>
</feature>
<evidence type="ECO:0000256" key="4">
    <source>
        <dbReference type="SAM" id="Phobius"/>
    </source>
</evidence>
<feature type="region of interest" description="Disordered" evidence="3">
    <location>
        <begin position="432"/>
        <end position="452"/>
    </location>
</feature>
<feature type="region of interest" description="Disordered" evidence="3">
    <location>
        <begin position="492"/>
        <end position="582"/>
    </location>
</feature>
<keyword evidence="4" id="KW-0472">Membrane</keyword>
<proteinExistence type="predicted"/>
<feature type="compositionally biased region" description="Low complexity" evidence="3">
    <location>
        <begin position="362"/>
        <end position="390"/>
    </location>
</feature>
<sequence>AGGSCAVGKAYCTRIVAVPHHVHPISLSHSLSHSLSQADPLHSQPKRSPPFTSILQLEDDQRRTERPAHSSSFPSVGNHIRSFPSLPCPNPSPLSPIHPYPTTSTMLGLASPRALLTLAFALTSVYAQANDDAQCVSLRGSSSCPAFQDAYINPTNLSQAWPWFTAVNDVATFDQQFELYFTDPNRYHQTKFERQLQCNSTAAQNTTLQYQRTILCGQFSQISYSVSCNLKNRANPIMVCQDTCLQYAQTENVLVANPQICPPANQLTLVQNTTREFNLNKDYVTCTDWSTLVSSDNATCVEGIMNEGNCGWGPQVNNQLCAHCDPTGNQTIPACCTDAKTDLSQCSLFGFPGAARVRPTTSVGTTMVTSTGTSANPTSTSSPTNNTNNGQQQRGKRYTGGQVAGIVVGCIIGALLLGLLLGLLCFRRKNNNNNNNNSNNGSQVDAASARQDDLEKTRMLNNNASSDPRSGAAAGAGAGLAGVGLGAAAAAGRSRGDEKDGGWSSPFRDEKTGSPAFGEKEVARPGSSALGSILNNGAPGTNAAAPSAMAAAAPGAQQPHSNAASVTGGRFSPSSSRSGVGAGVGAAAAGLGAGALLGAGAARASSGTPTTNSNSNSNPASNRAASSTPTQMAGLTAGSSSENRPMSALSNSTTDGRGTTVPAVRDQYSGLDIQPNDEVVAIYPYSATLTDEINLEVDDVVNVVRLYDDGWALGRRTAGPGIVAAEGAFPLVCVTHASAVDGPASRGMGGSLPGATSSDDDRLTSGDGGISDSVDGAVTADEGALTADEDFEPSRRR</sequence>
<feature type="region of interest" description="Disordered" evidence="3">
    <location>
        <begin position="362"/>
        <end position="396"/>
    </location>
</feature>
<feature type="region of interest" description="Disordered" evidence="3">
    <location>
        <begin position="59"/>
        <end position="78"/>
    </location>
</feature>
<dbReference type="Pfam" id="PF00018">
    <property type="entry name" value="SH3_1"/>
    <property type="match status" value="1"/>
</dbReference>
<name>A0A8X7MJS5_9BASI</name>
<evidence type="ECO:0000313" key="7">
    <source>
        <dbReference type="Proteomes" id="UP000077684"/>
    </source>
</evidence>
<feature type="compositionally biased region" description="Low complexity" evidence="3">
    <location>
        <begin position="535"/>
        <end position="556"/>
    </location>
</feature>
<dbReference type="Gene3D" id="2.30.30.40">
    <property type="entry name" value="SH3 Domains"/>
    <property type="match status" value="1"/>
</dbReference>
<feature type="compositionally biased region" description="Basic and acidic residues" evidence="3">
    <location>
        <begin position="494"/>
        <end position="523"/>
    </location>
</feature>
<feature type="compositionally biased region" description="Polar residues" evidence="3">
    <location>
        <begin position="631"/>
        <end position="657"/>
    </location>
</feature>
<organism evidence="6 7">
    <name type="scientific">Tilletia controversa</name>
    <name type="common">dwarf bunt fungus</name>
    <dbReference type="NCBI Taxonomy" id="13291"/>
    <lineage>
        <taxon>Eukaryota</taxon>
        <taxon>Fungi</taxon>
        <taxon>Dikarya</taxon>
        <taxon>Basidiomycota</taxon>
        <taxon>Ustilaginomycotina</taxon>
        <taxon>Exobasidiomycetes</taxon>
        <taxon>Tilletiales</taxon>
        <taxon>Tilletiaceae</taxon>
        <taxon>Tilletia</taxon>
    </lineage>
</organism>
<dbReference type="Proteomes" id="UP000077684">
    <property type="component" value="Unassembled WGS sequence"/>
</dbReference>
<feature type="domain" description="SH3" evidence="5">
    <location>
        <begin position="674"/>
        <end position="739"/>
    </location>
</feature>
<reference evidence="6" key="1">
    <citation type="submission" date="2016-04" db="EMBL/GenBank/DDBJ databases">
        <authorList>
            <person name="Nguyen H.D."/>
            <person name="Samba Siva P."/>
            <person name="Cullis J."/>
            <person name="Levesque C.A."/>
            <person name="Hambleton S."/>
        </authorList>
    </citation>
    <scope>NUCLEOTIDE SEQUENCE</scope>
    <source>
        <strain evidence="6">DAOMC 236426</strain>
    </source>
</reference>
<feature type="region of interest" description="Disordered" evidence="3">
    <location>
        <begin position="602"/>
        <end position="660"/>
    </location>
</feature>
<evidence type="ECO:0000313" key="6">
    <source>
        <dbReference type="EMBL" id="KAE8238941.1"/>
    </source>
</evidence>
<dbReference type="InterPro" id="IPR036028">
    <property type="entry name" value="SH3-like_dom_sf"/>
</dbReference>
<keyword evidence="4" id="KW-1133">Transmembrane helix</keyword>
<feature type="compositionally biased region" description="Basic and acidic residues" evidence="3">
    <location>
        <begin position="59"/>
        <end position="68"/>
    </location>
</feature>
<protein>
    <recommendedName>
        <fullName evidence="5">SH3 domain-containing protein</fullName>
    </recommendedName>
</protein>
<gene>
    <name evidence="6" type="ORF">A4X06_0g8569</name>
</gene>
<feature type="compositionally biased region" description="Low complexity" evidence="3">
    <location>
        <begin position="602"/>
        <end position="630"/>
    </location>
</feature>
<evidence type="ECO:0000256" key="2">
    <source>
        <dbReference type="PROSITE-ProRule" id="PRU00192"/>
    </source>
</evidence>
<dbReference type="AlphaFoldDB" id="A0A8X7MJS5"/>
<reference evidence="6" key="2">
    <citation type="journal article" date="2019" name="IMA Fungus">
        <title>Genome sequencing and comparison of five Tilletia species to identify candidate genes for the detection of regulated species infecting wheat.</title>
        <authorList>
            <person name="Nguyen H.D.T."/>
            <person name="Sultana T."/>
            <person name="Kesanakurti P."/>
            <person name="Hambleton S."/>
        </authorList>
    </citation>
    <scope>NUCLEOTIDE SEQUENCE</scope>
    <source>
        <strain evidence="6">DAOMC 236426</strain>
    </source>
</reference>